<dbReference type="RefSeq" id="WP_012407932.1">
    <property type="nucleotide sequence ID" value="NC_010628.1"/>
</dbReference>
<accession>B2IX89</accession>
<evidence type="ECO:0000313" key="2">
    <source>
        <dbReference type="Proteomes" id="UP000001191"/>
    </source>
</evidence>
<dbReference type="OrthoDB" id="574724at2"/>
<dbReference type="KEGG" id="npu:Npun_R1186"/>
<evidence type="ECO:0000313" key="1">
    <source>
        <dbReference type="EMBL" id="ACC79911.1"/>
    </source>
</evidence>
<dbReference type="PhylomeDB" id="B2IX89"/>
<dbReference type="AlphaFoldDB" id="B2IX89"/>
<reference evidence="2" key="1">
    <citation type="submission" date="2008-04" db="EMBL/GenBank/DDBJ databases">
        <title>Complete sequence of chromosome of Nostoc punctiforme ATCC 29133.</title>
        <authorList>
            <consortium name="US DOE Joint Genome Institute"/>
            <person name="Copeland A."/>
            <person name="Lucas S."/>
            <person name="Lapidus A."/>
            <person name="Glavina del Rio T."/>
            <person name="Dalin E."/>
            <person name="Tice H."/>
            <person name="Pitluck S."/>
            <person name="Chain P."/>
            <person name="Malfatti S."/>
            <person name="Shin M."/>
            <person name="Vergez L."/>
            <person name="Schmutz J."/>
            <person name="Larimer F."/>
            <person name="Land M."/>
            <person name="Hauser L."/>
            <person name="Kyrpides N."/>
            <person name="Kim E."/>
            <person name="Meeks J.C."/>
            <person name="Elhai J."/>
            <person name="Campbell E.L."/>
            <person name="Thiel T."/>
            <person name="Longmire J."/>
            <person name="Potts M."/>
            <person name="Atlas R."/>
        </authorList>
    </citation>
    <scope>NUCLEOTIDE SEQUENCE [LARGE SCALE GENOMIC DNA]</scope>
    <source>
        <strain evidence="2">ATCC 29133 / PCC 73102</strain>
    </source>
</reference>
<dbReference type="eggNOG" id="COG3755">
    <property type="taxonomic scope" value="Bacteria"/>
</dbReference>
<proteinExistence type="predicted"/>
<protein>
    <submittedName>
        <fullName evidence="1">Uncharacterized protein</fullName>
    </submittedName>
</protein>
<gene>
    <name evidence="1" type="ordered locus">Npun_R1186</name>
</gene>
<organism evidence="1 2">
    <name type="scientific">Nostoc punctiforme (strain ATCC 29133 / PCC 73102)</name>
    <dbReference type="NCBI Taxonomy" id="63737"/>
    <lineage>
        <taxon>Bacteria</taxon>
        <taxon>Bacillati</taxon>
        <taxon>Cyanobacteriota</taxon>
        <taxon>Cyanophyceae</taxon>
        <taxon>Nostocales</taxon>
        <taxon>Nostocaceae</taxon>
        <taxon>Nostoc</taxon>
    </lineage>
</organism>
<sequence>MGTIKDIQNGDLKCYVTVVDEKGKLYEGVGATFEVCKPEKYVNKKVKMSYGLENVSDCQSSEPCGKTIEEWLITNIEIQE</sequence>
<dbReference type="EMBL" id="CP001037">
    <property type="protein sequence ID" value="ACC79911.1"/>
    <property type="molecule type" value="Genomic_DNA"/>
</dbReference>
<reference evidence="1 2" key="2">
    <citation type="journal article" date="2013" name="Plant Physiol.">
        <title>A Nostoc punctiforme Sugar Transporter Necessary to Establish a Cyanobacterium-Plant Symbiosis.</title>
        <authorList>
            <person name="Ekman M."/>
            <person name="Picossi S."/>
            <person name="Campbell E.L."/>
            <person name="Meeks J.C."/>
            <person name="Flores E."/>
        </authorList>
    </citation>
    <scope>NUCLEOTIDE SEQUENCE [LARGE SCALE GENOMIC DNA]</scope>
    <source>
        <strain evidence="2">ATCC 29133 / PCC 73102</strain>
    </source>
</reference>
<dbReference type="HOGENOM" id="CLU_168132_0_0_3"/>
<dbReference type="EnsemblBacteria" id="ACC79911">
    <property type="protein sequence ID" value="ACC79911"/>
    <property type="gene ID" value="Npun_R1186"/>
</dbReference>
<keyword evidence="2" id="KW-1185">Reference proteome</keyword>
<name>B2IX89_NOSP7</name>
<dbReference type="Proteomes" id="UP000001191">
    <property type="component" value="Chromosome"/>
</dbReference>